<dbReference type="AlphaFoldDB" id="A0A229SB82"/>
<name>A0A229SB82_9PSEU</name>
<dbReference type="Proteomes" id="UP000215223">
    <property type="component" value="Unassembled WGS sequence"/>
</dbReference>
<feature type="compositionally biased region" description="Basic and acidic residues" evidence="1">
    <location>
        <begin position="137"/>
        <end position="150"/>
    </location>
</feature>
<reference evidence="2 3" key="1">
    <citation type="submission" date="2017-07" db="EMBL/GenBank/DDBJ databases">
        <title>Amycolatopsis thailandensis Genome sequencing and assembly.</title>
        <authorList>
            <person name="Kaur N."/>
            <person name="Mayilraj S."/>
        </authorList>
    </citation>
    <scope>NUCLEOTIDE SEQUENCE [LARGE SCALE GENOMIC DNA]</scope>
    <source>
        <strain evidence="2 3">JCM 16380</strain>
    </source>
</reference>
<organism evidence="2 3">
    <name type="scientific">Amycolatopsis thailandensis</name>
    <dbReference type="NCBI Taxonomy" id="589330"/>
    <lineage>
        <taxon>Bacteria</taxon>
        <taxon>Bacillati</taxon>
        <taxon>Actinomycetota</taxon>
        <taxon>Actinomycetes</taxon>
        <taxon>Pseudonocardiales</taxon>
        <taxon>Pseudonocardiaceae</taxon>
        <taxon>Amycolatopsis</taxon>
    </lineage>
</organism>
<sequence length="158" mass="17383">MTIAVENLMGRSLVPGELFGRLANRIVREHDLPRESAERIMDQTLAFLRACGESSRVPLGPSALVDIGWHTFILYTREYASFCDRVAGRFIHHVPNDEGDGVTDQEKMIARTVEAIRALGFAVDDDLWLTSAVKCSDGDDGCRASGKDGNENTETNGK</sequence>
<evidence type="ECO:0000256" key="1">
    <source>
        <dbReference type="SAM" id="MobiDB-lite"/>
    </source>
</evidence>
<evidence type="ECO:0000313" key="3">
    <source>
        <dbReference type="Proteomes" id="UP000215223"/>
    </source>
</evidence>
<comment type="caution">
    <text evidence="2">The sequence shown here is derived from an EMBL/GenBank/DDBJ whole genome shotgun (WGS) entry which is preliminary data.</text>
</comment>
<evidence type="ECO:0000313" key="2">
    <source>
        <dbReference type="EMBL" id="OXM56176.1"/>
    </source>
</evidence>
<dbReference type="EMBL" id="NMQT01000050">
    <property type="protein sequence ID" value="OXM56176.1"/>
    <property type="molecule type" value="Genomic_DNA"/>
</dbReference>
<proteinExistence type="predicted"/>
<dbReference type="RefSeq" id="WP_093934337.1">
    <property type="nucleotide sequence ID" value="NZ_NMQT01000050.1"/>
</dbReference>
<feature type="region of interest" description="Disordered" evidence="1">
    <location>
        <begin position="137"/>
        <end position="158"/>
    </location>
</feature>
<gene>
    <name evidence="2" type="ORF">CFP71_14295</name>
</gene>
<protein>
    <submittedName>
        <fullName evidence="2">Uncharacterized protein</fullName>
    </submittedName>
</protein>
<keyword evidence="3" id="KW-1185">Reference proteome</keyword>
<dbReference type="OrthoDB" id="5328543at2"/>
<accession>A0A229SB82</accession>